<dbReference type="GO" id="GO:0005737">
    <property type="term" value="C:cytoplasm"/>
    <property type="evidence" value="ECO:0007669"/>
    <property type="project" value="TreeGrafter"/>
</dbReference>
<evidence type="ECO:0000313" key="8">
    <source>
        <dbReference type="Proteomes" id="UP000594688"/>
    </source>
</evidence>
<proteinExistence type="predicted"/>
<dbReference type="PROSITE" id="PS50076">
    <property type="entry name" value="DNAJ_2"/>
    <property type="match status" value="1"/>
</dbReference>
<dbReference type="PANTHER" id="PTHR43096:SF52">
    <property type="entry name" value="DNAJ HOMOLOG 1, MITOCHONDRIAL-RELATED"/>
    <property type="match status" value="1"/>
</dbReference>
<evidence type="ECO:0000256" key="5">
    <source>
        <dbReference type="ARBA" id="ARBA00023186"/>
    </source>
</evidence>
<keyword evidence="5" id="KW-0143">Chaperone</keyword>
<dbReference type="Gene3D" id="2.60.260.20">
    <property type="entry name" value="Urease metallochaperone UreE, N-terminal domain"/>
    <property type="match status" value="2"/>
</dbReference>
<dbReference type="EMBL" id="CP048685">
    <property type="protein sequence ID" value="QPJ63323.1"/>
    <property type="molecule type" value="Genomic_DNA"/>
</dbReference>
<evidence type="ECO:0000313" key="7">
    <source>
        <dbReference type="EMBL" id="QPJ63323.1"/>
    </source>
</evidence>
<dbReference type="PANTHER" id="PTHR43096">
    <property type="entry name" value="DNAJ HOMOLOG 1, MITOCHONDRIAL-RELATED"/>
    <property type="match status" value="1"/>
</dbReference>
<reference evidence="7 8" key="1">
    <citation type="submission" date="2020-02" db="EMBL/GenBank/DDBJ databases">
        <title>Genomic and physiological characterization of two novel Nitrospinaceae genera.</title>
        <authorList>
            <person name="Mueller A.J."/>
            <person name="Jung M.-Y."/>
            <person name="Strachan C.R."/>
            <person name="Herbold C.W."/>
            <person name="Kirkegaard R.H."/>
            <person name="Daims H."/>
        </authorList>
    </citation>
    <scope>NUCLEOTIDE SEQUENCE [LARGE SCALE GENOMIC DNA]</scope>
    <source>
        <strain evidence="7">EB</strain>
    </source>
</reference>
<dbReference type="InterPro" id="IPR008971">
    <property type="entry name" value="HSP40/DnaJ_pept-bd"/>
</dbReference>
<keyword evidence="2" id="KW-0677">Repeat</keyword>
<dbReference type="SUPFAM" id="SSF49493">
    <property type="entry name" value="HSP40/DnaJ peptide-binding domain"/>
    <property type="match status" value="2"/>
</dbReference>
<protein>
    <submittedName>
        <fullName evidence="7">DnaJ domain-containing protein</fullName>
    </submittedName>
</protein>
<dbReference type="Gene3D" id="1.10.287.110">
    <property type="entry name" value="DnaJ domain"/>
    <property type="match status" value="1"/>
</dbReference>
<gene>
    <name evidence="7" type="ORF">G3M70_16145</name>
</gene>
<evidence type="ECO:0000256" key="1">
    <source>
        <dbReference type="ARBA" id="ARBA00022723"/>
    </source>
</evidence>
<dbReference type="CDD" id="cd10747">
    <property type="entry name" value="DnaJ_C"/>
    <property type="match status" value="1"/>
</dbReference>
<evidence type="ECO:0000256" key="2">
    <source>
        <dbReference type="ARBA" id="ARBA00022737"/>
    </source>
</evidence>
<keyword evidence="1" id="KW-0479">Metal-binding</keyword>
<dbReference type="GO" id="GO:0042026">
    <property type="term" value="P:protein refolding"/>
    <property type="evidence" value="ECO:0007669"/>
    <property type="project" value="TreeGrafter"/>
</dbReference>
<evidence type="ECO:0000256" key="4">
    <source>
        <dbReference type="ARBA" id="ARBA00022833"/>
    </source>
</evidence>
<dbReference type="Pfam" id="PF01556">
    <property type="entry name" value="DnaJ_C"/>
    <property type="match status" value="1"/>
</dbReference>
<dbReference type="KEGG" id="nli:G3M70_16145"/>
<dbReference type="PROSITE" id="PS00636">
    <property type="entry name" value="DNAJ_1"/>
    <property type="match status" value="1"/>
</dbReference>
<dbReference type="InterPro" id="IPR036869">
    <property type="entry name" value="J_dom_sf"/>
</dbReference>
<dbReference type="PRINTS" id="PR00625">
    <property type="entry name" value="JDOMAIN"/>
</dbReference>
<evidence type="ECO:0000256" key="3">
    <source>
        <dbReference type="ARBA" id="ARBA00022771"/>
    </source>
</evidence>
<dbReference type="Pfam" id="PF00226">
    <property type="entry name" value="DnaJ"/>
    <property type="match status" value="1"/>
</dbReference>
<dbReference type="GO" id="GO:0008270">
    <property type="term" value="F:zinc ion binding"/>
    <property type="evidence" value="ECO:0007669"/>
    <property type="project" value="UniProtKB-KW"/>
</dbReference>
<dbReference type="SUPFAM" id="SSF46565">
    <property type="entry name" value="Chaperone J-domain"/>
    <property type="match status" value="1"/>
</dbReference>
<dbReference type="AlphaFoldDB" id="A0A7T0BYK3"/>
<accession>A0A7T0BYK3</accession>
<evidence type="ECO:0000259" key="6">
    <source>
        <dbReference type="PROSITE" id="PS50076"/>
    </source>
</evidence>
<dbReference type="InterPro" id="IPR001623">
    <property type="entry name" value="DnaJ_domain"/>
</dbReference>
<dbReference type="InterPro" id="IPR018253">
    <property type="entry name" value="DnaJ_domain_CS"/>
</dbReference>
<keyword evidence="3" id="KW-0863">Zinc-finger</keyword>
<dbReference type="SMART" id="SM00271">
    <property type="entry name" value="DnaJ"/>
    <property type="match status" value="1"/>
</dbReference>
<dbReference type="InterPro" id="IPR002939">
    <property type="entry name" value="DnaJ_C"/>
</dbReference>
<name>A0A7T0BYK3_9BACT</name>
<dbReference type="CDD" id="cd06257">
    <property type="entry name" value="DnaJ"/>
    <property type="match status" value="1"/>
</dbReference>
<dbReference type="GO" id="GO:0051082">
    <property type="term" value="F:unfolded protein binding"/>
    <property type="evidence" value="ECO:0007669"/>
    <property type="project" value="InterPro"/>
</dbReference>
<dbReference type="Proteomes" id="UP000594688">
    <property type="component" value="Chromosome"/>
</dbReference>
<dbReference type="FunFam" id="2.60.260.20:FF:000005">
    <property type="entry name" value="Chaperone protein dnaJ 1, mitochondrial"/>
    <property type="match status" value="1"/>
</dbReference>
<sequence length="291" mass="32034">MNDYYQILGIPKTSSEDEIKKAYRKKAKEYHPDRNENNPQAEEKFKKISEAYAVLSDKDKRKQYDQFGDTDFHKRYSQEDIFRGFDVNEILRGFGMGGFGGGGMEDFFRGHGFAGQNPGPMKGQDIQSRLEISFEDAALGAEKNLSMRLPGGLEEVQVKIPPGVKTGSNLRLVGKGQPSPNGGPKGDLYLKLQVGSHPLFKRDGKNILIDREIKLSEAMLGTSLDIPTLFGTKSLKVPAGTQSHSKLRMKGLGVPSALGPGDQIVTLKAVYPKELTDKQKDLATSLKESGL</sequence>
<feature type="domain" description="J" evidence="6">
    <location>
        <begin position="3"/>
        <end position="68"/>
    </location>
</feature>
<organism evidence="7 8">
    <name type="scientific">Candidatus Nitronauta litoralis</name>
    <dbReference type="NCBI Taxonomy" id="2705533"/>
    <lineage>
        <taxon>Bacteria</taxon>
        <taxon>Pseudomonadati</taxon>
        <taxon>Nitrospinota/Tectimicrobiota group</taxon>
        <taxon>Nitrospinota</taxon>
        <taxon>Nitrospinia</taxon>
        <taxon>Nitrospinales</taxon>
        <taxon>Nitrospinaceae</taxon>
        <taxon>Candidatus Nitronauta</taxon>
    </lineage>
</organism>
<keyword evidence="4" id="KW-0862">Zinc</keyword>